<name>A0AAV4XJI5_CAEEX</name>
<reference evidence="1 2" key="1">
    <citation type="submission" date="2021-06" db="EMBL/GenBank/DDBJ databases">
        <title>Caerostris extrusa draft genome.</title>
        <authorList>
            <person name="Kono N."/>
            <person name="Arakawa K."/>
        </authorList>
    </citation>
    <scope>NUCLEOTIDE SEQUENCE [LARGE SCALE GENOMIC DNA]</scope>
</reference>
<accession>A0AAV4XJI5</accession>
<dbReference type="AlphaFoldDB" id="A0AAV4XJI5"/>
<dbReference type="Proteomes" id="UP001054945">
    <property type="component" value="Unassembled WGS sequence"/>
</dbReference>
<comment type="caution">
    <text evidence="1">The sequence shown here is derived from an EMBL/GenBank/DDBJ whole genome shotgun (WGS) entry which is preliminary data.</text>
</comment>
<organism evidence="1 2">
    <name type="scientific">Caerostris extrusa</name>
    <name type="common">Bark spider</name>
    <name type="synonym">Caerostris bankana</name>
    <dbReference type="NCBI Taxonomy" id="172846"/>
    <lineage>
        <taxon>Eukaryota</taxon>
        <taxon>Metazoa</taxon>
        <taxon>Ecdysozoa</taxon>
        <taxon>Arthropoda</taxon>
        <taxon>Chelicerata</taxon>
        <taxon>Arachnida</taxon>
        <taxon>Araneae</taxon>
        <taxon>Araneomorphae</taxon>
        <taxon>Entelegynae</taxon>
        <taxon>Araneoidea</taxon>
        <taxon>Araneidae</taxon>
        <taxon>Caerostris</taxon>
    </lineage>
</organism>
<protein>
    <submittedName>
        <fullName evidence="1">Uncharacterized protein</fullName>
    </submittedName>
</protein>
<evidence type="ECO:0000313" key="2">
    <source>
        <dbReference type="Proteomes" id="UP001054945"/>
    </source>
</evidence>
<dbReference type="EMBL" id="BPLR01000491">
    <property type="protein sequence ID" value="GIY95245.1"/>
    <property type="molecule type" value="Genomic_DNA"/>
</dbReference>
<evidence type="ECO:0000313" key="1">
    <source>
        <dbReference type="EMBL" id="GIY95245.1"/>
    </source>
</evidence>
<proteinExistence type="predicted"/>
<gene>
    <name evidence="1" type="ORF">CEXT_207301</name>
</gene>
<sequence length="189" mass="21736">MAFKHKLPDYEKIKFTCGWSSQHLAWDKEWKRGQMSHDNEACLREWLAGKTQKRIKSGVSKLSSLRAILFTPYATQSLPEDSLQRYVKSLSTTEAVLTPNIDGVLHHGDVIQLKTREGLSLAALPNDLGKDGNYLAPCRVTATTNDKPLLRTAFHVHRFLFHFWFPSFQVKMGDSNNFKEKFEYPRSHL</sequence>
<keyword evidence="2" id="KW-1185">Reference proteome</keyword>